<reference evidence="4 5" key="1">
    <citation type="submission" date="2018-12" db="EMBL/GenBank/DDBJ databases">
        <title>Draft genome sequence of Xylaria grammica IHI A82.</title>
        <authorList>
            <person name="Buettner E."/>
            <person name="Kellner H."/>
        </authorList>
    </citation>
    <scope>NUCLEOTIDE SEQUENCE [LARGE SCALE GENOMIC DNA]</scope>
    <source>
        <strain evidence="4 5">IHI A82</strain>
    </source>
</reference>
<dbReference type="InterPro" id="IPR050231">
    <property type="entry name" value="Iron_ascorbate_oxido_reductase"/>
</dbReference>
<protein>
    <recommendedName>
        <fullName evidence="3">Fe2OG dioxygenase domain-containing protein</fullName>
    </recommendedName>
</protein>
<evidence type="ECO:0000256" key="2">
    <source>
        <dbReference type="RuleBase" id="RU003682"/>
    </source>
</evidence>
<organism evidence="4 5">
    <name type="scientific">Xylaria grammica</name>
    <dbReference type="NCBI Taxonomy" id="363999"/>
    <lineage>
        <taxon>Eukaryota</taxon>
        <taxon>Fungi</taxon>
        <taxon>Dikarya</taxon>
        <taxon>Ascomycota</taxon>
        <taxon>Pezizomycotina</taxon>
        <taxon>Sordariomycetes</taxon>
        <taxon>Xylariomycetidae</taxon>
        <taxon>Xylariales</taxon>
        <taxon>Xylariaceae</taxon>
        <taxon>Xylaria</taxon>
    </lineage>
</organism>
<dbReference type="SUPFAM" id="SSF51197">
    <property type="entry name" value="Clavaminate synthase-like"/>
    <property type="match status" value="1"/>
</dbReference>
<dbReference type="Pfam" id="PF03171">
    <property type="entry name" value="2OG-FeII_Oxy"/>
    <property type="match status" value="1"/>
</dbReference>
<proteinExistence type="inferred from homology"/>
<name>A0A439CRQ7_9PEZI</name>
<sequence>MLVDSSASSLPTLPADVQPAVLQEINLAELRNGSASEQQKLSQAALNDGFFYLDLRHPTTQLLLGQVDPTLQLSKLIFDHSAEIKNLFDVDKISSLKTNGYKPKGRNIVNKDDARDGFESWALPRNGILKIGADPFPRLPAVKEAQNTLHILLESLEDVAQTIFRSLSDLLGLAPEHRLEAFHEPDKPSTSILRLLKYHARAQGASDPLIVPHTDLGSLTFLFSSTPGLQVLSTVAGAAPSGEEEWAYIAPKPGYTVVNLGDCVSMMTNGALKSAVHRVGPLPGAGMPERYSFAYLIRPNDDAVLRPLGSPLVSSRGGGMEPITCADWITKKYKVLRGDDRMRRDDDQVMTGGRKAFV</sequence>
<dbReference type="PANTHER" id="PTHR47990">
    <property type="entry name" value="2-OXOGLUTARATE (2OG) AND FE(II)-DEPENDENT OXYGENASE SUPERFAMILY PROTEIN-RELATED"/>
    <property type="match status" value="1"/>
</dbReference>
<evidence type="ECO:0000313" key="5">
    <source>
        <dbReference type="Proteomes" id="UP000286045"/>
    </source>
</evidence>
<feature type="domain" description="Fe2OG dioxygenase" evidence="3">
    <location>
        <begin position="188"/>
        <end position="299"/>
    </location>
</feature>
<dbReference type="EMBL" id="RYZI01000520">
    <property type="protein sequence ID" value="RWA04771.1"/>
    <property type="molecule type" value="Genomic_DNA"/>
</dbReference>
<keyword evidence="2" id="KW-0479">Metal-binding</keyword>
<dbReference type="Proteomes" id="UP000286045">
    <property type="component" value="Unassembled WGS sequence"/>
</dbReference>
<dbReference type="PROSITE" id="PS51471">
    <property type="entry name" value="FE2OG_OXY"/>
    <property type="match status" value="1"/>
</dbReference>
<keyword evidence="2" id="KW-0408">Iron</keyword>
<evidence type="ECO:0000256" key="1">
    <source>
        <dbReference type="ARBA" id="ARBA00008056"/>
    </source>
</evidence>
<keyword evidence="5" id="KW-1185">Reference proteome</keyword>
<dbReference type="AlphaFoldDB" id="A0A439CRQ7"/>
<dbReference type="GO" id="GO:0046872">
    <property type="term" value="F:metal ion binding"/>
    <property type="evidence" value="ECO:0007669"/>
    <property type="project" value="UniProtKB-KW"/>
</dbReference>
<dbReference type="InterPro" id="IPR044861">
    <property type="entry name" value="IPNS-like_FE2OG_OXY"/>
</dbReference>
<evidence type="ECO:0000313" key="4">
    <source>
        <dbReference type="EMBL" id="RWA04771.1"/>
    </source>
</evidence>
<gene>
    <name evidence="4" type="ORF">EKO27_g10336</name>
</gene>
<dbReference type="Gene3D" id="2.60.120.330">
    <property type="entry name" value="B-lactam Antibiotic, Isopenicillin N Synthase, Chain"/>
    <property type="match status" value="1"/>
</dbReference>
<comment type="similarity">
    <text evidence="1 2">Belongs to the iron/ascorbate-dependent oxidoreductase family.</text>
</comment>
<dbReference type="InterPro" id="IPR027443">
    <property type="entry name" value="IPNS-like_sf"/>
</dbReference>
<dbReference type="InterPro" id="IPR005123">
    <property type="entry name" value="Oxoglu/Fe-dep_dioxygenase_dom"/>
</dbReference>
<dbReference type="STRING" id="363999.A0A439CRQ7"/>
<keyword evidence="2" id="KW-0560">Oxidoreductase</keyword>
<dbReference type="GO" id="GO:0016491">
    <property type="term" value="F:oxidoreductase activity"/>
    <property type="evidence" value="ECO:0007669"/>
    <property type="project" value="UniProtKB-KW"/>
</dbReference>
<evidence type="ECO:0000259" key="3">
    <source>
        <dbReference type="PROSITE" id="PS51471"/>
    </source>
</evidence>
<comment type="caution">
    <text evidence="4">The sequence shown here is derived from an EMBL/GenBank/DDBJ whole genome shotgun (WGS) entry which is preliminary data.</text>
</comment>
<accession>A0A439CRQ7</accession>